<comment type="subcellular location">
    <subcellularLocation>
        <location evidence="1">Nucleus</location>
    </subcellularLocation>
</comment>
<evidence type="ECO:0000256" key="1">
    <source>
        <dbReference type="ARBA" id="ARBA00004123"/>
    </source>
</evidence>
<dbReference type="EMBL" id="JANAVB010014199">
    <property type="protein sequence ID" value="KAJ6834726.1"/>
    <property type="molecule type" value="Genomic_DNA"/>
</dbReference>
<dbReference type="InterPro" id="IPR024867">
    <property type="entry name" value="NFRKB"/>
</dbReference>
<feature type="region of interest" description="Disordered" evidence="3">
    <location>
        <begin position="1"/>
        <end position="25"/>
    </location>
</feature>
<evidence type="ECO:0000313" key="5">
    <source>
        <dbReference type="EMBL" id="KAJ6834726.1"/>
    </source>
</evidence>
<proteinExistence type="predicted"/>
<feature type="compositionally biased region" description="Basic and acidic residues" evidence="3">
    <location>
        <begin position="352"/>
        <end position="370"/>
    </location>
</feature>
<keyword evidence="2" id="KW-0539">Nucleus</keyword>
<evidence type="ECO:0000256" key="2">
    <source>
        <dbReference type="ARBA" id="ARBA00023242"/>
    </source>
</evidence>
<organism evidence="5 6">
    <name type="scientific">Iris pallida</name>
    <name type="common">Sweet iris</name>
    <dbReference type="NCBI Taxonomy" id="29817"/>
    <lineage>
        <taxon>Eukaryota</taxon>
        <taxon>Viridiplantae</taxon>
        <taxon>Streptophyta</taxon>
        <taxon>Embryophyta</taxon>
        <taxon>Tracheophyta</taxon>
        <taxon>Spermatophyta</taxon>
        <taxon>Magnoliopsida</taxon>
        <taxon>Liliopsida</taxon>
        <taxon>Asparagales</taxon>
        <taxon>Iridaceae</taxon>
        <taxon>Iridoideae</taxon>
        <taxon>Irideae</taxon>
        <taxon>Iris</taxon>
    </lineage>
</organism>
<dbReference type="GO" id="GO:0031011">
    <property type="term" value="C:Ino80 complex"/>
    <property type="evidence" value="ECO:0007669"/>
    <property type="project" value="InterPro"/>
</dbReference>
<dbReference type="PANTHER" id="PTHR13052:SF2">
    <property type="entry name" value="NUCLEAR FACTOR KAPPA-B-BINDING PROTEIN"/>
    <property type="match status" value="1"/>
</dbReference>
<evidence type="ECO:0000259" key="4">
    <source>
        <dbReference type="PROSITE" id="PS51916"/>
    </source>
</evidence>
<feature type="domain" description="DEUBAD" evidence="4">
    <location>
        <begin position="86"/>
        <end position="197"/>
    </location>
</feature>
<dbReference type="InterPro" id="IPR044867">
    <property type="entry name" value="DEUBAD_dom"/>
</dbReference>
<feature type="region of interest" description="Disordered" evidence="3">
    <location>
        <begin position="722"/>
        <end position="743"/>
    </location>
</feature>
<name>A0AAX6H181_IRIPA</name>
<evidence type="ECO:0000313" key="6">
    <source>
        <dbReference type="Proteomes" id="UP001140949"/>
    </source>
</evidence>
<dbReference type="Proteomes" id="UP001140949">
    <property type="component" value="Unassembled WGS sequence"/>
</dbReference>
<evidence type="ECO:0000256" key="3">
    <source>
        <dbReference type="SAM" id="MobiDB-lite"/>
    </source>
</evidence>
<keyword evidence="6" id="KW-1185">Reference proteome</keyword>
<protein>
    <recommendedName>
        <fullName evidence="4">DEUBAD domain-containing protein</fullName>
    </recommendedName>
</protein>
<comment type="caution">
    <text evidence="5">The sequence shown here is derived from an EMBL/GenBank/DDBJ whole genome shotgun (WGS) entry which is preliminary data.</text>
</comment>
<reference evidence="5" key="1">
    <citation type="journal article" date="2023" name="GigaByte">
        <title>Genome assembly of the bearded iris, Iris pallida Lam.</title>
        <authorList>
            <person name="Bruccoleri R.E."/>
            <person name="Oakeley E.J."/>
            <person name="Faust A.M.E."/>
            <person name="Altorfer M."/>
            <person name="Dessus-Babus S."/>
            <person name="Burckhardt D."/>
            <person name="Oertli M."/>
            <person name="Naumann U."/>
            <person name="Petersen F."/>
            <person name="Wong J."/>
        </authorList>
    </citation>
    <scope>NUCLEOTIDE SEQUENCE</scope>
    <source>
        <strain evidence="5">GSM-AAB239-AS_SAM_17_03QT</strain>
    </source>
</reference>
<accession>A0AAX6H181</accession>
<dbReference type="AlphaFoldDB" id="A0AAX6H181"/>
<reference evidence="5" key="2">
    <citation type="submission" date="2023-04" db="EMBL/GenBank/DDBJ databases">
        <authorList>
            <person name="Bruccoleri R.E."/>
            <person name="Oakeley E.J."/>
            <person name="Faust A.-M."/>
            <person name="Dessus-Babus S."/>
            <person name="Altorfer M."/>
            <person name="Burckhardt D."/>
            <person name="Oertli M."/>
            <person name="Naumann U."/>
            <person name="Petersen F."/>
            <person name="Wong J."/>
        </authorList>
    </citation>
    <scope>NUCLEOTIDE SEQUENCE</scope>
    <source>
        <strain evidence="5">GSM-AAB239-AS_SAM_17_03QT</strain>
        <tissue evidence="5">Leaf</tissue>
    </source>
</reference>
<dbReference type="CDD" id="cd21865">
    <property type="entry name" value="DEUBAD_NFRKB"/>
    <property type="match status" value="1"/>
</dbReference>
<feature type="compositionally biased region" description="Basic residues" evidence="3">
    <location>
        <begin position="1"/>
        <end position="11"/>
    </location>
</feature>
<dbReference type="PROSITE" id="PS51916">
    <property type="entry name" value="DEUBAD"/>
    <property type="match status" value="1"/>
</dbReference>
<gene>
    <name evidence="5" type="ORF">M6B38_333380</name>
</gene>
<feature type="region of interest" description="Disordered" evidence="3">
    <location>
        <begin position="348"/>
        <end position="374"/>
    </location>
</feature>
<sequence length="743" mass="84387">MAAGQQKKRLLNSRSQEHYKGKKKKKVDSSDYLLSLRPRVHLEWDDRQKTVVAKKEQIGITWSDMAPFLDSLPQNCKGVADVLSVPKAMFGLNDLMDVLSYEVWATCLSESERKLLTQFLPHKSRPEQTVYSLLTGENHHFGNPFLKWSTSLCSGNLHPNDVVQKEREIRTSKKLYYSELNKYHTDMLDGLMKWKERWSTCKDPEKLWSKGVTKHKQRALSVCIEKTKVSPVPKREISNRTFIRNGDVAKYMSYMKISKKQHEAIKNLRHSGDGIQTKSLSRVLGDIKGFHVLPFETLLEDEKTRLHQHWLQLVTRELPMAFEAHQEEKLQRKQLKKCLEQELSEKNAVISDKAETDNQDSSPREQRVEDDGTAYQPVESIIEEDVASTPVSSHYPHMTGIPYLNSHQEPSTTASNQIVGGSDSLSLGNNSPVISQFGGRFDLVESESESKASTLYPKDIWKAVDSNSRCKFSNDISQGQSLSIEECRAPMIDLEREVMEQEADQSNGSSLFPSYATQSQDNLLAPYPKGPELLSSYAPHKQINCVKQPELQFLMTNDHYSEPLQFPPHSCEQQSLIEHSREKQFYMHQMMNKNLCSNGRYPNQEIYSSVNDTLLAHNSFPDDLRTRNNYWSGVMPSNNSGPQCLGGNTDGSLYSILSGCRNLPSGSLYDTTGPEQLSVASNFIPDDGRVYGFAPCQFKSSNSHEPTAPAPPVFNIPWMNHPPHQNSSMQDSMGKPFLRSWNQ</sequence>
<dbReference type="PANTHER" id="PTHR13052">
    <property type="entry name" value="NFRKB-RELATED"/>
    <property type="match status" value="1"/>
</dbReference>